<keyword evidence="1" id="KW-0732">Signal</keyword>
<proteinExistence type="predicted"/>
<sequence length="61" mass="6649">MKKIAFILLGTFLILSTASCATAVSAKENGNEVAGYTLKNKKELMQQKILHKKNKTVIATP</sequence>
<evidence type="ECO:0000313" key="2">
    <source>
        <dbReference type="EMBL" id="RFN59643.1"/>
    </source>
</evidence>
<dbReference type="EMBL" id="QVID01000001">
    <property type="protein sequence ID" value="RFN59643.1"/>
    <property type="molecule type" value="Genomic_DNA"/>
</dbReference>
<comment type="caution">
    <text evidence="2">The sequence shown here is derived from an EMBL/GenBank/DDBJ whole genome shotgun (WGS) entry which is preliminary data.</text>
</comment>
<dbReference type="PROSITE" id="PS51257">
    <property type="entry name" value="PROKAR_LIPOPROTEIN"/>
    <property type="match status" value="1"/>
</dbReference>
<accession>A0A3E1QBY8</accession>
<name>A0A3E1QBY8_9FLAO</name>
<dbReference type="OrthoDB" id="1449071at2"/>
<keyword evidence="3" id="KW-1185">Reference proteome</keyword>
<dbReference type="RefSeq" id="WP_117158704.1">
    <property type="nucleotide sequence ID" value="NZ_QVID01000001.1"/>
</dbReference>
<feature type="chain" id="PRO_5017567610" evidence="1">
    <location>
        <begin position="24"/>
        <end position="61"/>
    </location>
</feature>
<protein>
    <submittedName>
        <fullName evidence="2">Uncharacterized protein</fullName>
    </submittedName>
</protein>
<dbReference type="AlphaFoldDB" id="A0A3E1QBY8"/>
<reference evidence="2 3" key="1">
    <citation type="journal article" date="2007" name="Int. J. Syst. Evol. Microbiol.">
        <title>Marixanthomonas ophiurae gen. nov., sp. nov., a marine bacterium of the family Flavobacteriaceae isolated from a deep-sea brittle star.</title>
        <authorList>
            <person name="Romanenko L.A."/>
            <person name="Uchino M."/>
            <person name="Frolova G.M."/>
            <person name="Mikhailov V.V."/>
        </authorList>
    </citation>
    <scope>NUCLEOTIDE SEQUENCE [LARGE SCALE GENOMIC DNA]</scope>
    <source>
        <strain evidence="2 3">KMM 3046</strain>
    </source>
</reference>
<organism evidence="2 3">
    <name type="scientific">Marixanthomonas ophiurae</name>
    <dbReference type="NCBI Taxonomy" id="387659"/>
    <lineage>
        <taxon>Bacteria</taxon>
        <taxon>Pseudomonadati</taxon>
        <taxon>Bacteroidota</taxon>
        <taxon>Flavobacteriia</taxon>
        <taxon>Flavobacteriales</taxon>
        <taxon>Flavobacteriaceae</taxon>
        <taxon>Marixanthomonas</taxon>
    </lineage>
</organism>
<evidence type="ECO:0000313" key="3">
    <source>
        <dbReference type="Proteomes" id="UP000261082"/>
    </source>
</evidence>
<feature type="signal peptide" evidence="1">
    <location>
        <begin position="1"/>
        <end position="23"/>
    </location>
</feature>
<gene>
    <name evidence="2" type="ORF">DZ858_06190</name>
</gene>
<dbReference type="Proteomes" id="UP000261082">
    <property type="component" value="Unassembled WGS sequence"/>
</dbReference>
<evidence type="ECO:0000256" key="1">
    <source>
        <dbReference type="SAM" id="SignalP"/>
    </source>
</evidence>